<organism evidence="3 4">
    <name type="scientific">Oligosphaera ethanolica</name>
    <dbReference type="NCBI Taxonomy" id="760260"/>
    <lineage>
        <taxon>Bacteria</taxon>
        <taxon>Pseudomonadati</taxon>
        <taxon>Lentisphaerota</taxon>
        <taxon>Oligosphaeria</taxon>
        <taxon>Oligosphaerales</taxon>
        <taxon>Oligosphaeraceae</taxon>
        <taxon>Oligosphaera</taxon>
    </lineage>
</organism>
<accession>A0AAE4AQ13</accession>
<evidence type="ECO:0000313" key="3">
    <source>
        <dbReference type="EMBL" id="MDQ0290593.1"/>
    </source>
</evidence>
<proteinExistence type="predicted"/>
<dbReference type="NCBIfam" id="TIGR01316">
    <property type="entry name" value="gltA"/>
    <property type="match status" value="1"/>
</dbReference>
<reference evidence="3" key="1">
    <citation type="submission" date="2023-07" db="EMBL/GenBank/DDBJ databases">
        <title>Genomic Encyclopedia of Type Strains, Phase IV (KMG-IV): sequencing the most valuable type-strain genomes for metagenomic binning, comparative biology and taxonomic classification.</title>
        <authorList>
            <person name="Goeker M."/>
        </authorList>
    </citation>
    <scope>NUCLEOTIDE SEQUENCE</scope>
    <source>
        <strain evidence="3">DSM 24202</strain>
    </source>
</reference>
<dbReference type="InterPro" id="IPR036188">
    <property type="entry name" value="FAD/NAD-bd_sf"/>
</dbReference>
<dbReference type="RefSeq" id="WP_307262231.1">
    <property type="nucleotide sequence ID" value="NZ_JAUSVL010000001.1"/>
</dbReference>
<name>A0AAE4AQ13_9BACT</name>
<comment type="caution">
    <text evidence="3">The sequence shown here is derived from an EMBL/GenBank/DDBJ whole genome shotgun (WGS) entry which is preliminary data.</text>
</comment>
<dbReference type="GO" id="GO:0016040">
    <property type="term" value="F:glutamate synthase (NADH) activity"/>
    <property type="evidence" value="ECO:0007669"/>
    <property type="project" value="UniProtKB-EC"/>
</dbReference>
<evidence type="ECO:0000313" key="4">
    <source>
        <dbReference type="Proteomes" id="UP001238163"/>
    </source>
</evidence>
<protein>
    <submittedName>
        <fullName evidence="3">Glutamate synthase (NADPH/NADH) small chain</fullName>
        <ecNumber evidence="3">1.4.1.13</ecNumber>
        <ecNumber evidence="3">1.4.1.14</ecNumber>
    </submittedName>
</protein>
<dbReference type="SUPFAM" id="SSF51971">
    <property type="entry name" value="Nucleotide-binding domain"/>
    <property type="match status" value="1"/>
</dbReference>
<dbReference type="EC" id="1.4.1.13" evidence="3"/>
<dbReference type="Proteomes" id="UP001238163">
    <property type="component" value="Unassembled WGS sequence"/>
</dbReference>
<keyword evidence="4" id="KW-1185">Reference proteome</keyword>
<sequence length="497" mass="53067">MSTVSPEELNDKAQKILADIDAKGGVLKASERLAIPAQEMPNQDPGQRRHNTDEVALGYSVAQARVEASRCLQCKNQPCVAGCPVSLPIRDFVSAIAANDFGKAIALIKEKSLLPAVCGRVCPQESQCQASCTVGKSLKDVDKAVAIGRLERFVADWEREQSQAPVPEVKPASGKKVAVVGSGPASLVVAADVRREGHDVTVFEAFHKFGGVMLYGIPEFRLPKAIVSAEVETLRAMGVKLIPNFLVGRTRTLQDLMDKDGFDAVFVGTGAGLPHFMNIEGENLVGVFSANEYLTRANLMRAYEKGRAATPIVDAHRVAVLGGGNVAMDAARTALRLGADEVYLIYRRTAKEMPARVEEVEHAKEEGVQFHMLRNAKRILGDEQGRVTGIECLCYELGEPDASGRRAPVAIAGSEFVLPVDTVIVAIGNGSNPLIRQTTPGLEFNKRGNIVCDESGRTSLAKVFAGGDIVLGAATVILAMGQGRRAAAAINDMLSKA</sequence>
<dbReference type="Gene3D" id="3.50.50.60">
    <property type="entry name" value="FAD/NAD(P)-binding domain"/>
    <property type="match status" value="3"/>
</dbReference>
<evidence type="ECO:0000259" key="1">
    <source>
        <dbReference type="Pfam" id="PF07992"/>
    </source>
</evidence>
<dbReference type="SUPFAM" id="SSF46548">
    <property type="entry name" value="alpha-helical ferredoxin"/>
    <property type="match status" value="1"/>
</dbReference>
<dbReference type="AlphaFoldDB" id="A0AAE4AQ13"/>
<keyword evidence="3" id="KW-0560">Oxidoreductase</keyword>
<dbReference type="PANTHER" id="PTHR42783">
    <property type="entry name" value="GLUTAMATE SYNTHASE [NADPH] SMALL CHAIN"/>
    <property type="match status" value="1"/>
</dbReference>
<dbReference type="Pfam" id="PF14691">
    <property type="entry name" value="Fer4_20"/>
    <property type="match status" value="1"/>
</dbReference>
<dbReference type="InterPro" id="IPR023753">
    <property type="entry name" value="FAD/NAD-binding_dom"/>
</dbReference>
<dbReference type="PANTHER" id="PTHR42783:SF3">
    <property type="entry name" value="GLUTAMATE SYNTHASE [NADPH] SMALL CHAIN-RELATED"/>
    <property type="match status" value="1"/>
</dbReference>
<dbReference type="Pfam" id="PF07992">
    <property type="entry name" value="Pyr_redox_2"/>
    <property type="match status" value="1"/>
</dbReference>
<dbReference type="EMBL" id="JAUSVL010000001">
    <property type="protein sequence ID" value="MDQ0290593.1"/>
    <property type="molecule type" value="Genomic_DNA"/>
</dbReference>
<gene>
    <name evidence="3" type="ORF">J3R75_002700</name>
</gene>
<dbReference type="GO" id="GO:0051536">
    <property type="term" value="F:iron-sulfur cluster binding"/>
    <property type="evidence" value="ECO:0007669"/>
    <property type="project" value="InterPro"/>
</dbReference>
<feature type="domain" description="Dihydroprymidine dehydrogenase" evidence="2">
    <location>
        <begin position="48"/>
        <end position="161"/>
    </location>
</feature>
<dbReference type="EC" id="1.4.1.14" evidence="3"/>
<dbReference type="GO" id="GO:0004355">
    <property type="term" value="F:glutamate synthase (NADPH) activity"/>
    <property type="evidence" value="ECO:0007669"/>
    <property type="project" value="UniProtKB-EC"/>
</dbReference>
<evidence type="ECO:0000259" key="2">
    <source>
        <dbReference type="Pfam" id="PF14691"/>
    </source>
</evidence>
<dbReference type="InterPro" id="IPR028261">
    <property type="entry name" value="DPD_II"/>
</dbReference>
<dbReference type="Gene3D" id="1.10.1060.10">
    <property type="entry name" value="Alpha-helical ferredoxin"/>
    <property type="match status" value="1"/>
</dbReference>
<dbReference type="InterPro" id="IPR009051">
    <property type="entry name" value="Helical_ferredxn"/>
</dbReference>
<dbReference type="InterPro" id="IPR006004">
    <property type="entry name" value="SudA-like"/>
</dbReference>
<feature type="domain" description="FAD/NAD(P)-binding" evidence="1">
    <location>
        <begin position="175"/>
        <end position="483"/>
    </location>
</feature>
<dbReference type="PRINTS" id="PR00419">
    <property type="entry name" value="ADXRDTASE"/>
</dbReference>